<dbReference type="PANTHER" id="PTHR34461:SF2">
    <property type="entry name" value="EXPRESSED PROTEIN"/>
    <property type="match status" value="1"/>
</dbReference>
<reference evidence="2 3" key="1">
    <citation type="submission" date="2020-08" db="EMBL/GenBank/DDBJ databases">
        <title>Plant Genome Project.</title>
        <authorList>
            <person name="Zhang R.-G."/>
        </authorList>
    </citation>
    <scope>NUCLEOTIDE SEQUENCE [LARGE SCALE GENOMIC DNA]</scope>
    <source>
        <tissue evidence="2">Rhizome</tissue>
    </source>
</reference>
<keyword evidence="3" id="KW-1185">Reference proteome</keyword>
<organism evidence="2 3">
    <name type="scientific">Zingiber officinale</name>
    <name type="common">Ginger</name>
    <name type="synonym">Amomum zingiber</name>
    <dbReference type="NCBI Taxonomy" id="94328"/>
    <lineage>
        <taxon>Eukaryota</taxon>
        <taxon>Viridiplantae</taxon>
        <taxon>Streptophyta</taxon>
        <taxon>Embryophyta</taxon>
        <taxon>Tracheophyta</taxon>
        <taxon>Spermatophyta</taxon>
        <taxon>Magnoliopsida</taxon>
        <taxon>Liliopsida</taxon>
        <taxon>Zingiberales</taxon>
        <taxon>Zingiberaceae</taxon>
        <taxon>Zingiber</taxon>
    </lineage>
</organism>
<feature type="region of interest" description="Disordered" evidence="1">
    <location>
        <begin position="289"/>
        <end position="334"/>
    </location>
</feature>
<name>A0A8J5H139_ZINOF</name>
<protein>
    <submittedName>
        <fullName evidence="2">Uncharacterized protein</fullName>
    </submittedName>
</protein>
<evidence type="ECO:0000313" key="3">
    <source>
        <dbReference type="Proteomes" id="UP000734854"/>
    </source>
</evidence>
<dbReference type="PANTHER" id="PTHR34461">
    <property type="entry name" value="EXPRESSED PROTEIN"/>
    <property type="match status" value="1"/>
</dbReference>
<accession>A0A8J5H139</accession>
<evidence type="ECO:0000313" key="2">
    <source>
        <dbReference type="EMBL" id="KAG6514706.1"/>
    </source>
</evidence>
<comment type="caution">
    <text evidence="2">The sequence shown here is derived from an EMBL/GenBank/DDBJ whole genome shotgun (WGS) entry which is preliminary data.</text>
</comment>
<dbReference type="AlphaFoldDB" id="A0A8J5H139"/>
<sequence>MRDSVSRHHNVQPTRRSSRLKFLREVYESDVRREDGSTDIQKHVNKAGPGLTKRIKIEMVEKEDETFSFKSGEQDKSYPYGTFDDQIDIPLKDLRKRCRNKTQKFPKAVSPLEVVHDDYSNNDQSVEQEEPDLEEPIIKLKQRHLKGSMAHNKRRKSASVSLDPLVSTSLSYQLADIKQGFLLAVKDDTVNKVKDSEDTIHQDLKTTGGTHFLKDGSPIVLKEDPVGAESHSKTEDYHSVSATSTIGSFQKDYQLASVVQQSPNSILRNTSNSKCLTVSFPESHGVPVESFELPRDIPNDDVSEKKQLPPMPSKSQLYQAGGESTDDSEPENSMSIHDIDKEHISSLPNQNDIPSVSQDMRVSPDCCNEEAISAPVETHLANRSENENQRTSLLDEITHGIQVEENNSPSKSTYIQVKEVTNNHNLGCKEVYGLAEIFLCGKENPCCDLINDASTANLRQPVPFSQTCSIAVNKLCSAVESLTKAESFCEVENSLKEQVEKRTDFSSQVSSLTTSDGLAKLNVQSLAVAPLSANPSSVLQYTNNNSVKNTDNINYAVREKFVATSNQETMSSISLVDETRNEQPECAEEMLEDHSPIKLLSYRKQTLSPTSQEKLCQVLSDIGLQDVSQLTDSPEKSKRLSLDKWTNVMKPSCIPSKKEAQLLMDHDHTYKKHWDCSNGTPIGKRTLKFQEISGKMPSCMMHSTSDMHMEKVIEFSQQQMHDIERIATQLLKKLNTMKTIVETNVTLQAPSSLDASFTSEEIKAAAEDVSELEKTTKKWLSIMKKDCIRFCKIMRSTENKSTVPANGTQKRRRITFADEVGGKLCHVKVFKQQPPSPSTARESEHEMADIHTMLDELELLSDCCNLISFGRSGRSIGPSLISLWERYGDLHERVFVVVLDALHFSSSGAKDSKLCFFGSCE</sequence>
<feature type="compositionally biased region" description="Basic and acidic residues" evidence="1">
    <location>
        <begin position="292"/>
        <end position="307"/>
    </location>
</feature>
<evidence type="ECO:0000256" key="1">
    <source>
        <dbReference type="SAM" id="MobiDB-lite"/>
    </source>
</evidence>
<dbReference type="EMBL" id="JACMSC010000007">
    <property type="protein sequence ID" value="KAG6514706.1"/>
    <property type="molecule type" value="Genomic_DNA"/>
</dbReference>
<gene>
    <name evidence="2" type="ORF">ZIOFF_025076</name>
</gene>
<proteinExistence type="predicted"/>
<dbReference type="Proteomes" id="UP000734854">
    <property type="component" value="Unassembled WGS sequence"/>
</dbReference>